<proteinExistence type="predicted"/>
<sequence>MGALAGELHCLECIRLGHCNMIEDVVRQIETDPHRISHLE</sequence>
<evidence type="ECO:0000313" key="1">
    <source>
        <dbReference type="EMBL" id="SJM31798.1"/>
    </source>
</evidence>
<protein>
    <submittedName>
        <fullName evidence="1">Uncharacterized protein</fullName>
    </submittedName>
</protein>
<gene>
    <name evidence="1" type="ORF">BQ8482_210030</name>
</gene>
<accession>A0A2P9AKX7</accession>
<evidence type="ECO:0000313" key="2">
    <source>
        <dbReference type="Proteomes" id="UP000245698"/>
    </source>
</evidence>
<dbReference type="Proteomes" id="UP000245698">
    <property type="component" value="Unassembled WGS sequence"/>
</dbReference>
<name>A0A2P9AKX7_9HYPH</name>
<reference evidence="2" key="1">
    <citation type="submission" date="2016-12" db="EMBL/GenBank/DDBJ databases">
        <authorList>
            <person name="Brunel B."/>
        </authorList>
    </citation>
    <scope>NUCLEOTIDE SEQUENCE [LARGE SCALE GENOMIC DNA]</scope>
</reference>
<dbReference type="EMBL" id="FUIG01000028">
    <property type="protein sequence ID" value="SJM31798.1"/>
    <property type="molecule type" value="Genomic_DNA"/>
</dbReference>
<keyword evidence="2" id="KW-1185">Reference proteome</keyword>
<dbReference type="AlphaFoldDB" id="A0A2P9AKX7"/>
<organism evidence="1 2">
    <name type="scientific">Mesorhizobium delmotii</name>
    <dbReference type="NCBI Taxonomy" id="1631247"/>
    <lineage>
        <taxon>Bacteria</taxon>
        <taxon>Pseudomonadati</taxon>
        <taxon>Pseudomonadota</taxon>
        <taxon>Alphaproteobacteria</taxon>
        <taxon>Hyphomicrobiales</taxon>
        <taxon>Phyllobacteriaceae</taxon>
        <taxon>Mesorhizobium</taxon>
    </lineage>
</organism>